<dbReference type="InterPro" id="IPR039426">
    <property type="entry name" value="TonB-dep_rcpt-like"/>
</dbReference>
<dbReference type="Gene3D" id="2.170.130.10">
    <property type="entry name" value="TonB-dependent receptor, plug domain"/>
    <property type="match status" value="1"/>
</dbReference>
<dbReference type="Pfam" id="PF07715">
    <property type="entry name" value="Plug"/>
    <property type="match status" value="1"/>
</dbReference>
<evidence type="ECO:0000313" key="14">
    <source>
        <dbReference type="EMBL" id="SES30455.1"/>
    </source>
</evidence>
<reference evidence="14 15" key="1">
    <citation type="submission" date="2016-10" db="EMBL/GenBank/DDBJ databases">
        <authorList>
            <person name="de Groot N.N."/>
        </authorList>
    </citation>
    <scope>NUCLEOTIDE SEQUENCE [LARGE SCALE GENOMIC DNA]</scope>
    <source>
        <strain evidence="14 15">DSM 18610</strain>
    </source>
</reference>
<evidence type="ECO:0000256" key="3">
    <source>
        <dbReference type="ARBA" id="ARBA00022452"/>
    </source>
</evidence>
<dbReference type="CDD" id="cd01347">
    <property type="entry name" value="ligand_gated_channel"/>
    <property type="match status" value="1"/>
</dbReference>
<dbReference type="GO" id="GO:0015344">
    <property type="term" value="F:siderophore uptake transmembrane transporter activity"/>
    <property type="evidence" value="ECO:0007669"/>
    <property type="project" value="TreeGrafter"/>
</dbReference>
<sequence length="784" mass="86812">MAVCYTILYDHIMKKLQLFSFVILYTLLFNTAFAGVLKDIKGKVTDASTQQTLPGATIFIPDLKVTAITNNDGEFTIKNLSSKGSYLIEVHYIGYKTATKIVNLSAINTVEFELQPTAIETREVVITGALISSTSKRNSASSAVLGKDQLLQPASNLIDAIAKIPGVSQITTGPSISKPVIRGLGYNRIVTLDDGIKQQGQQWGDEHGIEIDQFKSDRVEVLRGAASLMYGSDALGGVINLLEPSTAPEGQIKGELVTNYSTNNGLTANSLMLTGNENGFVWRARGTYKNAYSFKTPTGYFPNSGFNETDLSGMVGLNKSWGYTHLNVSNFRNNIGFYDPALDANGNFLKEDGDPFLSSDFKSRSLDYPRQDIRHFKIALNNNFILGNGNLKADFGYQQNQRRELEDGPEPALFFDLKSYNADLKYYLYESNGWQPVFGLSADAGHSENKATDEFLIPDYDTYGLGVFAYIKKNWENNTLSIGARYDFRKNNGKQLFVEDEEQFAPFENKFSNVSGALGFTHQFNDEWNFKANAGSAFRAPNPAELGSNGVHEGTFRYEIGNPNLSPERSYQVDAALEYEGKIVSASASIYNNYVHNFIYASNNGETINAEGSDYPVYRYGQVNANLYGAEATLTIHPVPFIHFENTFGYVHAQNNTLNRPLAFIPAGTLRNELRFEPKIKGTNDAYLSVGINSAFKQSRVDEVFETPTSGYTLLNAGIGATFNLGKQPVRLSVSANNLLDQKYYDALSRYKPGRLSQEDPTLGIYNPGRNITFGLYVPFTLLK</sequence>
<keyword evidence="5" id="KW-0732">Signal</keyword>
<dbReference type="PANTHER" id="PTHR30069">
    <property type="entry name" value="TONB-DEPENDENT OUTER MEMBRANE RECEPTOR"/>
    <property type="match status" value="1"/>
</dbReference>
<dbReference type="PROSITE" id="PS52016">
    <property type="entry name" value="TONB_DEPENDENT_REC_3"/>
    <property type="match status" value="1"/>
</dbReference>
<evidence type="ECO:0000256" key="6">
    <source>
        <dbReference type="ARBA" id="ARBA00023077"/>
    </source>
</evidence>
<feature type="domain" description="TonB-dependent receptor-like beta-barrel" evidence="12">
    <location>
        <begin position="270"/>
        <end position="739"/>
    </location>
</feature>
<dbReference type="SUPFAM" id="SSF49464">
    <property type="entry name" value="Carboxypeptidase regulatory domain-like"/>
    <property type="match status" value="1"/>
</dbReference>
<dbReference type="Pfam" id="PF00593">
    <property type="entry name" value="TonB_dep_Rec_b-barrel"/>
    <property type="match status" value="1"/>
</dbReference>
<comment type="similarity">
    <text evidence="10 11">Belongs to the TonB-dependent receptor family.</text>
</comment>
<keyword evidence="7 10" id="KW-0472">Membrane</keyword>
<evidence type="ECO:0000313" key="15">
    <source>
        <dbReference type="Proteomes" id="UP000199572"/>
    </source>
</evidence>
<keyword evidence="9 10" id="KW-0998">Cell outer membrane</keyword>
<evidence type="ECO:0000256" key="9">
    <source>
        <dbReference type="ARBA" id="ARBA00023237"/>
    </source>
</evidence>
<dbReference type="Pfam" id="PF13715">
    <property type="entry name" value="CarbopepD_reg_2"/>
    <property type="match status" value="1"/>
</dbReference>
<evidence type="ECO:0000259" key="13">
    <source>
        <dbReference type="Pfam" id="PF07715"/>
    </source>
</evidence>
<accession>A0A1H9W9D1</accession>
<organism evidence="14 15">
    <name type="scientific">Pedobacter rhizosphaerae</name>
    <dbReference type="NCBI Taxonomy" id="390241"/>
    <lineage>
        <taxon>Bacteria</taxon>
        <taxon>Pseudomonadati</taxon>
        <taxon>Bacteroidota</taxon>
        <taxon>Sphingobacteriia</taxon>
        <taxon>Sphingobacteriales</taxon>
        <taxon>Sphingobacteriaceae</taxon>
        <taxon>Pedobacter</taxon>
    </lineage>
</organism>
<dbReference type="GO" id="GO:0044718">
    <property type="term" value="P:siderophore transmembrane transport"/>
    <property type="evidence" value="ECO:0007669"/>
    <property type="project" value="TreeGrafter"/>
</dbReference>
<keyword evidence="4 10" id="KW-0812">Transmembrane</keyword>
<evidence type="ECO:0000259" key="12">
    <source>
        <dbReference type="Pfam" id="PF00593"/>
    </source>
</evidence>
<keyword evidence="6 11" id="KW-0798">TonB box</keyword>
<dbReference type="InterPro" id="IPR036942">
    <property type="entry name" value="Beta-barrel_TonB_sf"/>
</dbReference>
<dbReference type="InterPro" id="IPR000531">
    <property type="entry name" value="Beta-barrel_TonB"/>
</dbReference>
<dbReference type="EMBL" id="FOGG01000064">
    <property type="protein sequence ID" value="SES30455.1"/>
    <property type="molecule type" value="Genomic_DNA"/>
</dbReference>
<dbReference type="Proteomes" id="UP000199572">
    <property type="component" value="Unassembled WGS sequence"/>
</dbReference>
<dbReference type="Gene3D" id="2.40.170.20">
    <property type="entry name" value="TonB-dependent receptor, beta-barrel domain"/>
    <property type="match status" value="1"/>
</dbReference>
<proteinExistence type="inferred from homology"/>
<keyword evidence="15" id="KW-1185">Reference proteome</keyword>
<comment type="subcellular location">
    <subcellularLocation>
        <location evidence="1 10">Cell outer membrane</location>
        <topology evidence="1 10">Multi-pass membrane protein</topology>
    </subcellularLocation>
</comment>
<dbReference type="InterPro" id="IPR008969">
    <property type="entry name" value="CarboxyPept-like_regulatory"/>
</dbReference>
<evidence type="ECO:0000256" key="11">
    <source>
        <dbReference type="RuleBase" id="RU003357"/>
    </source>
</evidence>
<dbReference type="InterPro" id="IPR012910">
    <property type="entry name" value="Plug_dom"/>
</dbReference>
<evidence type="ECO:0000256" key="8">
    <source>
        <dbReference type="ARBA" id="ARBA00023170"/>
    </source>
</evidence>
<dbReference type="GO" id="GO:0009279">
    <property type="term" value="C:cell outer membrane"/>
    <property type="evidence" value="ECO:0007669"/>
    <property type="project" value="UniProtKB-SubCell"/>
</dbReference>
<dbReference type="SUPFAM" id="SSF56935">
    <property type="entry name" value="Porins"/>
    <property type="match status" value="1"/>
</dbReference>
<evidence type="ECO:0000256" key="2">
    <source>
        <dbReference type="ARBA" id="ARBA00022448"/>
    </source>
</evidence>
<dbReference type="PANTHER" id="PTHR30069:SF29">
    <property type="entry name" value="HEMOGLOBIN AND HEMOGLOBIN-HAPTOGLOBIN-BINDING PROTEIN 1-RELATED"/>
    <property type="match status" value="1"/>
</dbReference>
<keyword evidence="3 10" id="KW-1134">Transmembrane beta strand</keyword>
<name>A0A1H9W9D1_9SPHI</name>
<dbReference type="AlphaFoldDB" id="A0A1H9W9D1"/>
<feature type="domain" description="TonB-dependent receptor plug" evidence="13">
    <location>
        <begin position="139"/>
        <end position="238"/>
    </location>
</feature>
<evidence type="ECO:0000256" key="5">
    <source>
        <dbReference type="ARBA" id="ARBA00022729"/>
    </source>
</evidence>
<evidence type="ECO:0000256" key="4">
    <source>
        <dbReference type="ARBA" id="ARBA00022692"/>
    </source>
</evidence>
<gene>
    <name evidence="14" type="ORF">SAMN04488023_1645</name>
</gene>
<evidence type="ECO:0000256" key="7">
    <source>
        <dbReference type="ARBA" id="ARBA00023136"/>
    </source>
</evidence>
<keyword evidence="2 10" id="KW-0813">Transport</keyword>
<evidence type="ECO:0000256" key="1">
    <source>
        <dbReference type="ARBA" id="ARBA00004571"/>
    </source>
</evidence>
<dbReference type="Gene3D" id="2.60.40.1120">
    <property type="entry name" value="Carboxypeptidase-like, regulatory domain"/>
    <property type="match status" value="1"/>
</dbReference>
<dbReference type="InterPro" id="IPR037066">
    <property type="entry name" value="Plug_dom_sf"/>
</dbReference>
<protein>
    <submittedName>
        <fullName evidence="14">Iron complex outermembrane recepter protein</fullName>
    </submittedName>
</protein>
<evidence type="ECO:0000256" key="10">
    <source>
        <dbReference type="PROSITE-ProRule" id="PRU01360"/>
    </source>
</evidence>
<dbReference type="STRING" id="390241.SAMN04488023_1645"/>
<keyword evidence="8" id="KW-0675">Receptor</keyword>